<dbReference type="InterPro" id="IPR050065">
    <property type="entry name" value="GlmU-like"/>
</dbReference>
<evidence type="ECO:0000313" key="4">
    <source>
        <dbReference type="EMBL" id="ABK18602.1"/>
    </source>
</evidence>
<dbReference type="STRING" id="335543.Sfum_2927"/>
<evidence type="ECO:0000313" key="5">
    <source>
        <dbReference type="Proteomes" id="UP000001784"/>
    </source>
</evidence>
<dbReference type="PANTHER" id="PTHR43584:SF8">
    <property type="entry name" value="N-ACETYLMURAMATE ALPHA-1-PHOSPHATE URIDYLYLTRANSFERASE"/>
    <property type="match status" value="1"/>
</dbReference>
<dbReference type="RefSeq" id="WP_011699766.1">
    <property type="nucleotide sequence ID" value="NC_008554.1"/>
</dbReference>
<dbReference type="eggNOG" id="COG1209">
    <property type="taxonomic scope" value="Bacteria"/>
</dbReference>
<evidence type="ECO:0000256" key="1">
    <source>
        <dbReference type="ARBA" id="ARBA00022679"/>
    </source>
</evidence>
<dbReference type="SUPFAM" id="SSF53448">
    <property type="entry name" value="Nucleotide-diphospho-sugar transferases"/>
    <property type="match status" value="1"/>
</dbReference>
<keyword evidence="2" id="KW-0548">Nucleotidyltransferase</keyword>
<dbReference type="Pfam" id="PF12804">
    <property type="entry name" value="NTP_transf_3"/>
    <property type="match status" value="1"/>
</dbReference>
<dbReference type="GO" id="GO:0016779">
    <property type="term" value="F:nucleotidyltransferase activity"/>
    <property type="evidence" value="ECO:0007669"/>
    <property type="project" value="UniProtKB-KW"/>
</dbReference>
<keyword evidence="1 4" id="KW-0808">Transferase</keyword>
<sequence length="235" mass="25241">MKMGIIAAGKGERLARGGIAAPKPLVSVGARPLIARIIDAGAHIPVSSIAVIVNDLDPAVAGYLRSIRSPAPLDLVVKTTPSSMESLFCLAPFLDDEPFVLFTVDVVFAQQTLKDFLQAAESIKSSSGVLALTRFVDDEKPLWVAVDGSNRITAMGDAARGSPFVTAGFYYFTPEIFNEIEAARRRNLNALRGFLGHLIDSGYLMSGVPVSKTVDVDYPEDIEKAEAFLKEINEA</sequence>
<protein>
    <submittedName>
        <fullName evidence="4">Nucleotidyl transferase</fullName>
    </submittedName>
</protein>
<reference evidence="4 5" key="1">
    <citation type="submission" date="2006-10" db="EMBL/GenBank/DDBJ databases">
        <title>Complete sequence of Syntrophobacter fumaroxidans MPOB.</title>
        <authorList>
            <consortium name="US DOE Joint Genome Institute"/>
            <person name="Copeland A."/>
            <person name="Lucas S."/>
            <person name="Lapidus A."/>
            <person name="Barry K."/>
            <person name="Detter J.C."/>
            <person name="Glavina del Rio T."/>
            <person name="Hammon N."/>
            <person name="Israni S."/>
            <person name="Pitluck S."/>
            <person name="Goltsman E.G."/>
            <person name="Martinez M."/>
            <person name="Schmutz J."/>
            <person name="Larimer F."/>
            <person name="Land M."/>
            <person name="Hauser L."/>
            <person name="Kyrpides N."/>
            <person name="Kim E."/>
            <person name="Boone D.R."/>
            <person name="Brockman F."/>
            <person name="Culley D."/>
            <person name="Ferry J."/>
            <person name="Gunsalus R."/>
            <person name="McInerney M.J."/>
            <person name="Morrison M."/>
            <person name="Plugge C."/>
            <person name="Rohlin L."/>
            <person name="Scholten J."/>
            <person name="Sieber J."/>
            <person name="Stams A.J.M."/>
            <person name="Worm P."/>
            <person name="Henstra A.M."/>
            <person name="Richardson P."/>
        </authorList>
    </citation>
    <scope>NUCLEOTIDE SEQUENCE [LARGE SCALE GENOMIC DNA]</scope>
    <source>
        <strain evidence="5">DSM 10017 / MPOB</strain>
    </source>
</reference>
<evidence type="ECO:0000259" key="3">
    <source>
        <dbReference type="Pfam" id="PF12804"/>
    </source>
</evidence>
<proteinExistence type="predicted"/>
<organism evidence="4 5">
    <name type="scientific">Syntrophobacter fumaroxidans (strain DSM 10017 / MPOB)</name>
    <dbReference type="NCBI Taxonomy" id="335543"/>
    <lineage>
        <taxon>Bacteria</taxon>
        <taxon>Pseudomonadati</taxon>
        <taxon>Thermodesulfobacteriota</taxon>
        <taxon>Syntrophobacteria</taxon>
        <taxon>Syntrophobacterales</taxon>
        <taxon>Syntrophobacteraceae</taxon>
        <taxon>Syntrophobacter</taxon>
    </lineage>
</organism>
<dbReference type="InterPro" id="IPR025877">
    <property type="entry name" value="MobA-like_NTP_Trfase"/>
</dbReference>
<dbReference type="InterPro" id="IPR029044">
    <property type="entry name" value="Nucleotide-diphossugar_trans"/>
</dbReference>
<dbReference type="InParanoid" id="A0LMF0"/>
<accession>A0LMF0</accession>
<name>A0LMF0_SYNFM</name>
<dbReference type="HOGENOM" id="CLU_1128277_0_0_7"/>
<evidence type="ECO:0000256" key="2">
    <source>
        <dbReference type="ARBA" id="ARBA00022695"/>
    </source>
</evidence>
<keyword evidence="5" id="KW-1185">Reference proteome</keyword>
<dbReference type="Gene3D" id="3.90.550.10">
    <property type="entry name" value="Spore Coat Polysaccharide Biosynthesis Protein SpsA, Chain A"/>
    <property type="match status" value="1"/>
</dbReference>
<feature type="domain" description="MobA-like NTP transferase" evidence="3">
    <location>
        <begin position="5"/>
        <end position="134"/>
    </location>
</feature>
<dbReference type="PANTHER" id="PTHR43584">
    <property type="entry name" value="NUCLEOTIDYL TRANSFERASE"/>
    <property type="match status" value="1"/>
</dbReference>
<dbReference type="EMBL" id="CP000478">
    <property type="protein sequence ID" value="ABK18602.1"/>
    <property type="molecule type" value="Genomic_DNA"/>
</dbReference>
<dbReference type="Proteomes" id="UP000001784">
    <property type="component" value="Chromosome"/>
</dbReference>
<dbReference type="KEGG" id="sfu:Sfum_2927"/>
<dbReference type="AlphaFoldDB" id="A0LMF0"/>
<gene>
    <name evidence="4" type="ordered locus">Sfum_2927</name>
</gene>